<evidence type="ECO:0000313" key="1">
    <source>
        <dbReference type="EMBL" id="KKN62154.1"/>
    </source>
</evidence>
<organism evidence="1">
    <name type="scientific">marine sediment metagenome</name>
    <dbReference type="NCBI Taxonomy" id="412755"/>
    <lineage>
        <taxon>unclassified sequences</taxon>
        <taxon>metagenomes</taxon>
        <taxon>ecological metagenomes</taxon>
    </lineage>
</organism>
<comment type="caution">
    <text evidence="1">The sequence shown here is derived from an EMBL/GenBank/DDBJ whole genome shotgun (WGS) entry which is preliminary data.</text>
</comment>
<proteinExistence type="predicted"/>
<accession>A0A0F9S502</accession>
<sequence>MIVTVKKVFKKQKKDGSGEYDAATLVDENGQEKTFGIFQDKQFYVEGNVLEVVIEKNDKGFQNIVSVESAKDKQAEKVNVTKPVPTKSLIEEAEKHGTVEFKVEGEELRKIRSMSAAYSKDWLCSPAGEGHGLADMGKLAVQIANYIISGEEIKGL</sequence>
<gene>
    <name evidence="1" type="ORF">LCGC14_0514330</name>
</gene>
<name>A0A0F9S502_9ZZZZ</name>
<reference evidence="1" key="1">
    <citation type="journal article" date="2015" name="Nature">
        <title>Complex archaea that bridge the gap between prokaryotes and eukaryotes.</title>
        <authorList>
            <person name="Spang A."/>
            <person name="Saw J.H."/>
            <person name="Jorgensen S.L."/>
            <person name="Zaremba-Niedzwiedzka K."/>
            <person name="Martijn J."/>
            <person name="Lind A.E."/>
            <person name="van Eijk R."/>
            <person name="Schleper C."/>
            <person name="Guy L."/>
            <person name="Ettema T.J."/>
        </authorList>
    </citation>
    <scope>NUCLEOTIDE SEQUENCE</scope>
</reference>
<protein>
    <submittedName>
        <fullName evidence="1">Uncharacterized protein</fullName>
    </submittedName>
</protein>
<dbReference type="EMBL" id="LAZR01000633">
    <property type="protein sequence ID" value="KKN62154.1"/>
    <property type="molecule type" value="Genomic_DNA"/>
</dbReference>
<dbReference type="AlphaFoldDB" id="A0A0F9S502"/>